<dbReference type="AlphaFoldDB" id="A0A392VSE7"/>
<evidence type="ECO:0000313" key="2">
    <source>
        <dbReference type="EMBL" id="MCI90837.1"/>
    </source>
</evidence>
<dbReference type="EMBL" id="LXQA011255511">
    <property type="protein sequence ID" value="MCI90837.1"/>
    <property type="molecule type" value="Genomic_DNA"/>
</dbReference>
<feature type="compositionally biased region" description="Basic and acidic residues" evidence="1">
    <location>
        <begin position="10"/>
        <end position="27"/>
    </location>
</feature>
<reference evidence="2 3" key="1">
    <citation type="journal article" date="2018" name="Front. Plant Sci.">
        <title>Red Clover (Trifolium pratense) and Zigzag Clover (T. medium) - A Picture of Genomic Similarities and Differences.</title>
        <authorList>
            <person name="Dluhosova J."/>
            <person name="Istvanek J."/>
            <person name="Nedelnik J."/>
            <person name="Repkova J."/>
        </authorList>
    </citation>
    <scope>NUCLEOTIDE SEQUENCE [LARGE SCALE GENOMIC DNA]</scope>
    <source>
        <strain evidence="3">cv. 10/8</strain>
        <tissue evidence="2">Leaf</tissue>
    </source>
</reference>
<feature type="non-terminal residue" evidence="2">
    <location>
        <position position="1"/>
    </location>
</feature>
<dbReference type="Proteomes" id="UP000265520">
    <property type="component" value="Unassembled WGS sequence"/>
</dbReference>
<feature type="region of interest" description="Disordered" evidence="1">
    <location>
        <begin position="1"/>
        <end position="27"/>
    </location>
</feature>
<sequence>YGTKSISRCDGVDGECHGSRGRESDCG</sequence>
<name>A0A392VSE7_9FABA</name>
<evidence type="ECO:0000313" key="3">
    <source>
        <dbReference type="Proteomes" id="UP000265520"/>
    </source>
</evidence>
<comment type="caution">
    <text evidence="2">The sequence shown here is derived from an EMBL/GenBank/DDBJ whole genome shotgun (WGS) entry which is preliminary data.</text>
</comment>
<proteinExistence type="predicted"/>
<evidence type="ECO:0000256" key="1">
    <source>
        <dbReference type="SAM" id="MobiDB-lite"/>
    </source>
</evidence>
<accession>A0A392VSE7</accession>
<keyword evidence="3" id="KW-1185">Reference proteome</keyword>
<protein>
    <submittedName>
        <fullName evidence="2">Uncharacterized protein</fullName>
    </submittedName>
</protein>
<organism evidence="2 3">
    <name type="scientific">Trifolium medium</name>
    <dbReference type="NCBI Taxonomy" id="97028"/>
    <lineage>
        <taxon>Eukaryota</taxon>
        <taxon>Viridiplantae</taxon>
        <taxon>Streptophyta</taxon>
        <taxon>Embryophyta</taxon>
        <taxon>Tracheophyta</taxon>
        <taxon>Spermatophyta</taxon>
        <taxon>Magnoliopsida</taxon>
        <taxon>eudicotyledons</taxon>
        <taxon>Gunneridae</taxon>
        <taxon>Pentapetalae</taxon>
        <taxon>rosids</taxon>
        <taxon>fabids</taxon>
        <taxon>Fabales</taxon>
        <taxon>Fabaceae</taxon>
        <taxon>Papilionoideae</taxon>
        <taxon>50 kb inversion clade</taxon>
        <taxon>NPAAA clade</taxon>
        <taxon>Hologalegina</taxon>
        <taxon>IRL clade</taxon>
        <taxon>Trifolieae</taxon>
        <taxon>Trifolium</taxon>
    </lineage>
</organism>